<protein>
    <submittedName>
        <fullName evidence="8">ULP_PROTEASE domain-containing protein</fullName>
    </submittedName>
</protein>
<evidence type="ECO:0000313" key="8">
    <source>
        <dbReference type="WBParaSite" id="ECPE_0001315701-mRNA-1"/>
    </source>
</evidence>
<dbReference type="GO" id="GO:0000338">
    <property type="term" value="P:protein deneddylation"/>
    <property type="evidence" value="ECO:0007669"/>
    <property type="project" value="TreeGrafter"/>
</dbReference>
<dbReference type="GO" id="GO:0008234">
    <property type="term" value="F:cysteine-type peptidase activity"/>
    <property type="evidence" value="ECO:0007669"/>
    <property type="project" value="UniProtKB-KW"/>
</dbReference>
<keyword evidence="2" id="KW-0645">Protease</keyword>
<dbReference type="InterPro" id="IPR003653">
    <property type="entry name" value="Peptidase_C48_C"/>
</dbReference>
<evidence type="ECO:0000256" key="4">
    <source>
        <dbReference type="ARBA" id="ARBA00022807"/>
    </source>
</evidence>
<evidence type="ECO:0000313" key="7">
    <source>
        <dbReference type="Proteomes" id="UP000272942"/>
    </source>
</evidence>
<dbReference type="PANTHER" id="PTHR46468">
    <property type="entry name" value="SENTRIN-SPECIFIC PROTEASE 8"/>
    <property type="match status" value="1"/>
</dbReference>
<dbReference type="OrthoDB" id="5065855at2759"/>
<gene>
    <name evidence="6" type="ORF">ECPE_LOCUS13118</name>
</gene>
<evidence type="ECO:0000256" key="3">
    <source>
        <dbReference type="ARBA" id="ARBA00022801"/>
    </source>
</evidence>
<keyword evidence="7" id="KW-1185">Reference proteome</keyword>
<name>A0A183B1N3_9TREM</name>
<reference evidence="6 7" key="2">
    <citation type="submission" date="2018-11" db="EMBL/GenBank/DDBJ databases">
        <authorList>
            <consortium name="Pathogen Informatics"/>
        </authorList>
    </citation>
    <scope>NUCLEOTIDE SEQUENCE [LARGE SCALE GENOMIC DNA]</scope>
    <source>
        <strain evidence="6 7">Egypt</strain>
    </source>
</reference>
<dbReference type="WBParaSite" id="ECPE_0001315701-mRNA-1">
    <property type="protein sequence ID" value="ECPE_0001315701-mRNA-1"/>
    <property type="gene ID" value="ECPE_0001315701"/>
</dbReference>
<dbReference type="SUPFAM" id="SSF54001">
    <property type="entry name" value="Cysteine proteinases"/>
    <property type="match status" value="1"/>
</dbReference>
<dbReference type="Gene3D" id="3.40.395.10">
    <property type="entry name" value="Adenoviral Proteinase, Chain A"/>
    <property type="match status" value="1"/>
</dbReference>
<sequence>MDRVVLSYYDYLVRERDLCTLVEGRWINDVILSFGFEYLRHSRLTDRNRLLLVDPAVTQLLKLSDYASAQILLDSLNCAHMDWLLFLVNDSESRHSGGGSHWTLLVVSPKLDRSYHLDPLYSQVNFDASLRIARHIAAFCEKPKLSEVIHLNVAKQNNACDCGIYCLVYAEQLCSYLLDGNSEWQKDGLVSPDIHQLVANKRSELTNCIRTLAASGKQYT</sequence>
<dbReference type="Pfam" id="PF02902">
    <property type="entry name" value="Peptidase_C48"/>
    <property type="match status" value="1"/>
</dbReference>
<comment type="similarity">
    <text evidence="1">Belongs to the peptidase C48 family.</text>
</comment>
<dbReference type="Proteomes" id="UP000272942">
    <property type="component" value="Unassembled WGS sequence"/>
</dbReference>
<organism evidence="8">
    <name type="scientific">Echinostoma caproni</name>
    <dbReference type="NCBI Taxonomy" id="27848"/>
    <lineage>
        <taxon>Eukaryota</taxon>
        <taxon>Metazoa</taxon>
        <taxon>Spiralia</taxon>
        <taxon>Lophotrochozoa</taxon>
        <taxon>Platyhelminthes</taxon>
        <taxon>Trematoda</taxon>
        <taxon>Digenea</taxon>
        <taxon>Plagiorchiida</taxon>
        <taxon>Echinostomata</taxon>
        <taxon>Echinostomatoidea</taxon>
        <taxon>Echinostomatidae</taxon>
        <taxon>Echinostoma</taxon>
    </lineage>
</organism>
<proteinExistence type="inferred from homology"/>
<accession>A0A183B1N3</accession>
<reference evidence="8" key="1">
    <citation type="submission" date="2016-06" db="UniProtKB">
        <authorList>
            <consortium name="WormBaseParasite"/>
        </authorList>
    </citation>
    <scope>IDENTIFICATION</scope>
</reference>
<dbReference type="EMBL" id="UZAN01054352">
    <property type="protein sequence ID" value="VDP90390.1"/>
    <property type="molecule type" value="Genomic_DNA"/>
</dbReference>
<dbReference type="GO" id="GO:0019784">
    <property type="term" value="F:deNEDDylase activity"/>
    <property type="evidence" value="ECO:0007669"/>
    <property type="project" value="InterPro"/>
</dbReference>
<dbReference type="AlphaFoldDB" id="A0A183B1N3"/>
<feature type="domain" description="Ubiquitin-like protease family profile" evidence="5">
    <location>
        <begin position="11"/>
        <end position="173"/>
    </location>
</feature>
<evidence type="ECO:0000256" key="2">
    <source>
        <dbReference type="ARBA" id="ARBA00022670"/>
    </source>
</evidence>
<dbReference type="InterPro" id="IPR038765">
    <property type="entry name" value="Papain-like_cys_pep_sf"/>
</dbReference>
<dbReference type="GO" id="GO:0006508">
    <property type="term" value="P:proteolysis"/>
    <property type="evidence" value="ECO:0007669"/>
    <property type="project" value="UniProtKB-KW"/>
</dbReference>
<dbReference type="PROSITE" id="PS50600">
    <property type="entry name" value="ULP_PROTEASE"/>
    <property type="match status" value="1"/>
</dbReference>
<evidence type="ECO:0000259" key="5">
    <source>
        <dbReference type="PROSITE" id="PS50600"/>
    </source>
</evidence>
<keyword evidence="3" id="KW-0378">Hydrolase</keyword>
<dbReference type="PANTHER" id="PTHR46468:SF1">
    <property type="entry name" value="SENTRIN-SPECIFIC PROTEASE 8"/>
    <property type="match status" value="1"/>
</dbReference>
<evidence type="ECO:0000256" key="1">
    <source>
        <dbReference type="ARBA" id="ARBA00005234"/>
    </source>
</evidence>
<keyword evidence="4" id="KW-0788">Thiol protease</keyword>
<evidence type="ECO:0000313" key="6">
    <source>
        <dbReference type="EMBL" id="VDP90390.1"/>
    </source>
</evidence>
<dbReference type="InterPro" id="IPR044613">
    <property type="entry name" value="Nep1/2-like"/>
</dbReference>